<proteinExistence type="predicted"/>
<protein>
    <submittedName>
        <fullName evidence="1">Uncharacterized protein</fullName>
    </submittedName>
</protein>
<gene>
    <name evidence="1" type="ORF">L6164_013321</name>
</gene>
<dbReference type="EMBL" id="CM039430">
    <property type="protein sequence ID" value="KAI4346254.1"/>
    <property type="molecule type" value="Genomic_DNA"/>
</dbReference>
<dbReference type="Proteomes" id="UP000828941">
    <property type="component" value="Chromosome 5"/>
</dbReference>
<evidence type="ECO:0000313" key="1">
    <source>
        <dbReference type="EMBL" id="KAI4346254.1"/>
    </source>
</evidence>
<evidence type="ECO:0000313" key="2">
    <source>
        <dbReference type="Proteomes" id="UP000828941"/>
    </source>
</evidence>
<sequence length="197" mass="22084">MLYYNNSVLKAIANTIDKLVKVDTNTLEASRGRFARVYMELHLNKSLVGKFWLVRQEEIQAKLAAAEDGRAPASVDTLIAKHERARSQAQSEVHLLHGDWMIVTHLNSAPRASQFDSHKRSRNGTDMADMIRINPNPSRKNGQVFSMGSTSPKQKALGNIQSKKPTTHRAKPPISTPTLNLDEHKNPTIHPMEHHAN</sequence>
<accession>A0ACB9PE49</accession>
<name>A0ACB9PE49_BAUVA</name>
<comment type="caution">
    <text evidence="1">The sequence shown here is derived from an EMBL/GenBank/DDBJ whole genome shotgun (WGS) entry which is preliminary data.</text>
</comment>
<reference evidence="1 2" key="1">
    <citation type="journal article" date="2022" name="DNA Res.">
        <title>Chromosomal-level genome assembly of the orchid tree Bauhinia variegata (Leguminosae; Cercidoideae) supports the allotetraploid origin hypothesis of Bauhinia.</title>
        <authorList>
            <person name="Zhong Y."/>
            <person name="Chen Y."/>
            <person name="Zheng D."/>
            <person name="Pang J."/>
            <person name="Liu Y."/>
            <person name="Luo S."/>
            <person name="Meng S."/>
            <person name="Qian L."/>
            <person name="Wei D."/>
            <person name="Dai S."/>
            <person name="Zhou R."/>
        </authorList>
    </citation>
    <scope>NUCLEOTIDE SEQUENCE [LARGE SCALE GENOMIC DNA]</scope>
    <source>
        <strain evidence="1">BV-YZ2020</strain>
    </source>
</reference>
<keyword evidence="2" id="KW-1185">Reference proteome</keyword>
<organism evidence="1 2">
    <name type="scientific">Bauhinia variegata</name>
    <name type="common">Purple orchid tree</name>
    <name type="synonym">Phanera variegata</name>
    <dbReference type="NCBI Taxonomy" id="167791"/>
    <lineage>
        <taxon>Eukaryota</taxon>
        <taxon>Viridiplantae</taxon>
        <taxon>Streptophyta</taxon>
        <taxon>Embryophyta</taxon>
        <taxon>Tracheophyta</taxon>
        <taxon>Spermatophyta</taxon>
        <taxon>Magnoliopsida</taxon>
        <taxon>eudicotyledons</taxon>
        <taxon>Gunneridae</taxon>
        <taxon>Pentapetalae</taxon>
        <taxon>rosids</taxon>
        <taxon>fabids</taxon>
        <taxon>Fabales</taxon>
        <taxon>Fabaceae</taxon>
        <taxon>Cercidoideae</taxon>
        <taxon>Cercideae</taxon>
        <taxon>Bauhiniinae</taxon>
        <taxon>Bauhinia</taxon>
    </lineage>
</organism>